<evidence type="ECO:0000313" key="1">
    <source>
        <dbReference type="EMBL" id="CAG8643036.1"/>
    </source>
</evidence>
<reference evidence="1" key="1">
    <citation type="submission" date="2021-06" db="EMBL/GenBank/DDBJ databases">
        <authorList>
            <person name="Kallberg Y."/>
            <person name="Tangrot J."/>
            <person name="Rosling A."/>
        </authorList>
    </citation>
    <scope>NUCLEOTIDE SEQUENCE</scope>
    <source>
        <strain evidence="1">UK204</strain>
    </source>
</reference>
<comment type="caution">
    <text evidence="1">The sequence shown here is derived from an EMBL/GenBank/DDBJ whole genome shotgun (WGS) entry which is preliminary data.</text>
</comment>
<dbReference type="EMBL" id="CAJVPQ010004037">
    <property type="protein sequence ID" value="CAG8643036.1"/>
    <property type="molecule type" value="Genomic_DNA"/>
</dbReference>
<name>A0A9N9GY13_9GLOM</name>
<accession>A0A9N9GY13</accession>
<dbReference type="Proteomes" id="UP000789570">
    <property type="component" value="Unassembled WGS sequence"/>
</dbReference>
<feature type="non-terminal residue" evidence="1">
    <location>
        <position position="52"/>
    </location>
</feature>
<proteinExistence type="predicted"/>
<feature type="non-terminal residue" evidence="1">
    <location>
        <position position="1"/>
    </location>
</feature>
<evidence type="ECO:0000313" key="2">
    <source>
        <dbReference type="Proteomes" id="UP000789570"/>
    </source>
</evidence>
<gene>
    <name evidence="1" type="ORF">FCALED_LOCUS10669</name>
</gene>
<protein>
    <submittedName>
        <fullName evidence="1">13137_t:CDS:1</fullName>
    </submittedName>
</protein>
<dbReference type="AlphaFoldDB" id="A0A9N9GY13"/>
<organism evidence="1 2">
    <name type="scientific">Funneliformis caledonium</name>
    <dbReference type="NCBI Taxonomy" id="1117310"/>
    <lineage>
        <taxon>Eukaryota</taxon>
        <taxon>Fungi</taxon>
        <taxon>Fungi incertae sedis</taxon>
        <taxon>Mucoromycota</taxon>
        <taxon>Glomeromycotina</taxon>
        <taxon>Glomeromycetes</taxon>
        <taxon>Glomerales</taxon>
        <taxon>Glomeraceae</taxon>
        <taxon>Funneliformis</taxon>
    </lineage>
</organism>
<keyword evidence="2" id="KW-1185">Reference proteome</keyword>
<sequence length="52" mass="6041">MLLPTGYNSNQPPFTEKFYRLSKGTLEESEDDGKEIIIDEDEDNDIFEVDEL</sequence>